<gene>
    <name evidence="7" type="ORF">SAMN04487908_11653</name>
</gene>
<keyword evidence="8" id="KW-1185">Reference proteome</keyword>
<keyword evidence="6" id="KW-1133">Transmembrane helix</keyword>
<dbReference type="Proteomes" id="UP000184172">
    <property type="component" value="Unassembled WGS sequence"/>
</dbReference>
<dbReference type="STRING" id="797419.SAMN05216556_11613"/>
<dbReference type="InterPro" id="IPR052206">
    <property type="entry name" value="Retinol_saturase"/>
</dbReference>
<evidence type="ECO:0000313" key="8">
    <source>
        <dbReference type="Proteomes" id="UP000184172"/>
    </source>
</evidence>
<feature type="transmembrane region" description="Helical" evidence="6">
    <location>
        <begin position="496"/>
        <end position="516"/>
    </location>
</feature>
<evidence type="ECO:0000256" key="2">
    <source>
        <dbReference type="ARBA" id="ARBA00022729"/>
    </source>
</evidence>
<reference evidence="8" key="1">
    <citation type="submission" date="2016-11" db="EMBL/GenBank/DDBJ databases">
        <authorList>
            <person name="Varghese N."/>
            <person name="Submissions S."/>
        </authorList>
    </citation>
    <scope>NUCLEOTIDE SEQUENCE [LARGE SCALE GENOMIC DNA]</scope>
    <source>
        <strain evidence="8">DSM 26349</strain>
    </source>
</reference>
<organism evidence="7 8">
    <name type="scientific">Aequorivita viscosa</name>
    <dbReference type="NCBI Taxonomy" id="797419"/>
    <lineage>
        <taxon>Bacteria</taxon>
        <taxon>Pseudomonadati</taxon>
        <taxon>Bacteroidota</taxon>
        <taxon>Flavobacteriia</taxon>
        <taxon>Flavobacteriales</taxon>
        <taxon>Flavobacteriaceae</taxon>
        <taxon>Aequorivita</taxon>
    </lineage>
</organism>
<dbReference type="EMBL" id="FQYV01000016">
    <property type="protein sequence ID" value="SHJ42449.1"/>
    <property type="molecule type" value="Genomic_DNA"/>
</dbReference>
<dbReference type="OrthoDB" id="9789960at2"/>
<keyword evidence="6" id="KW-0472">Membrane</keyword>
<evidence type="ECO:0000256" key="5">
    <source>
        <dbReference type="ARBA" id="ARBA00023027"/>
    </source>
</evidence>
<keyword evidence="1" id="KW-0285">Flavoprotein</keyword>
<keyword evidence="3" id="KW-0274">FAD</keyword>
<dbReference type="Pfam" id="PF13450">
    <property type="entry name" value="NAD_binding_8"/>
    <property type="match status" value="1"/>
</dbReference>
<keyword evidence="6" id="KW-0812">Transmembrane</keyword>
<keyword evidence="4" id="KW-0521">NADP</keyword>
<name>A0A1M6J704_9FLAO</name>
<accession>A0A1M6J704</accession>
<dbReference type="Gene3D" id="3.50.50.60">
    <property type="entry name" value="FAD/NAD(P)-binding domain"/>
    <property type="match status" value="2"/>
</dbReference>
<dbReference type="InterPro" id="IPR036188">
    <property type="entry name" value="FAD/NAD-bd_sf"/>
</dbReference>
<proteinExistence type="predicted"/>
<dbReference type="PANTHER" id="PTHR46091">
    <property type="entry name" value="BLR7054 PROTEIN"/>
    <property type="match status" value="1"/>
</dbReference>
<evidence type="ECO:0000256" key="3">
    <source>
        <dbReference type="ARBA" id="ARBA00022827"/>
    </source>
</evidence>
<sequence length="532" mass="60017">MSKKLCKPFKRDLNFSGLDHIVIGSGVGGLTVATWLAKAGKKVAIFEKHYVPGGFTHSFKRKDGFQWDVGVHYVGNMAKDGSLRGFFDFLTDGKLAWESMGDIYDVANIDGTEYIFKAGKENFRKQFISYFPNEEKAIDKYLELIEKANKRGSAFFFEKVFERWLSNSVGWIFRKRYAKYTQKTTYEVLSEITKNERLIAVLCAQCGNYGLSPQESSFGVHAMVIGHFLEGGYYPVGGADQICEKTLEVFTANGGTIYINADVTKIVTKNKQVQGIQIGEKFISCKSVISNIGVNNTFNSLLSETDRNICNFNLKNVKPASAHICLYLGLNKSSDALNLPKHNFWYYKNQNIDEIFHEATLQNAPKNFAYISFPSAKDPNWDIANPNTSTIQAITIGKMEWFEAYKNTNWMKRSKTYLTLKKEFEEEMLKVLFKFFPQIEGTIIASEVSTPLSTANFTSYKSGEIYGLAHATERFKLPFLRPKTKLKGLYLTGQDITIVGVAGAMLSGLLCATTILKFGSWKIFKEIGRSKK</sequence>
<evidence type="ECO:0000256" key="6">
    <source>
        <dbReference type="SAM" id="Phobius"/>
    </source>
</evidence>
<keyword evidence="2" id="KW-0732">Signal</keyword>
<keyword evidence="5" id="KW-0520">NAD</keyword>
<dbReference type="AlphaFoldDB" id="A0A1M6J704"/>
<dbReference type="SUPFAM" id="SSF51905">
    <property type="entry name" value="FAD/NAD(P)-binding domain"/>
    <property type="match status" value="1"/>
</dbReference>
<dbReference type="PANTHER" id="PTHR46091:SF3">
    <property type="entry name" value="AMINE OXIDASE DOMAIN-CONTAINING PROTEIN"/>
    <property type="match status" value="1"/>
</dbReference>
<evidence type="ECO:0000313" key="7">
    <source>
        <dbReference type="EMBL" id="SHJ42449.1"/>
    </source>
</evidence>
<evidence type="ECO:0000256" key="1">
    <source>
        <dbReference type="ARBA" id="ARBA00022630"/>
    </source>
</evidence>
<protein>
    <submittedName>
        <fullName evidence="7">All-trans-retinol 13,14-reductase</fullName>
    </submittedName>
</protein>
<evidence type="ECO:0000256" key="4">
    <source>
        <dbReference type="ARBA" id="ARBA00022857"/>
    </source>
</evidence>
<dbReference type="RefSeq" id="WP_073219023.1">
    <property type="nucleotide sequence ID" value="NZ_FNNS01000016.1"/>
</dbReference>